<dbReference type="EMBL" id="MCFA01000006">
    <property type="protein sequence ID" value="ORY18550.1"/>
    <property type="molecule type" value="Genomic_DNA"/>
</dbReference>
<gene>
    <name evidence="2" type="ORF">BCR34DRAFT_320778</name>
</gene>
<proteinExistence type="predicted"/>
<name>A0A1Y2A8C3_9PLEO</name>
<evidence type="ECO:0000313" key="3">
    <source>
        <dbReference type="Proteomes" id="UP000193144"/>
    </source>
</evidence>
<reference evidence="2 3" key="1">
    <citation type="submission" date="2016-07" db="EMBL/GenBank/DDBJ databases">
        <title>Pervasive Adenine N6-methylation of Active Genes in Fungi.</title>
        <authorList>
            <consortium name="DOE Joint Genome Institute"/>
            <person name="Mondo S.J."/>
            <person name="Dannebaum R.O."/>
            <person name="Kuo R.C."/>
            <person name="Labutti K."/>
            <person name="Haridas S."/>
            <person name="Kuo A."/>
            <person name="Salamov A."/>
            <person name="Ahrendt S.R."/>
            <person name="Lipzen A."/>
            <person name="Sullivan W."/>
            <person name="Andreopoulos W.B."/>
            <person name="Clum A."/>
            <person name="Lindquist E."/>
            <person name="Daum C."/>
            <person name="Ramamoorthy G.K."/>
            <person name="Gryganskyi A."/>
            <person name="Culley D."/>
            <person name="Magnuson J.K."/>
            <person name="James T.Y."/>
            <person name="O'Malley M.A."/>
            <person name="Stajich J.E."/>
            <person name="Spatafora J.W."/>
            <person name="Visel A."/>
            <person name="Grigoriev I.V."/>
        </authorList>
    </citation>
    <scope>NUCLEOTIDE SEQUENCE [LARGE SCALE GENOMIC DNA]</scope>
    <source>
        <strain evidence="2 3">CBS 115471</strain>
    </source>
</reference>
<dbReference type="AlphaFoldDB" id="A0A1Y2A8C3"/>
<keyword evidence="3" id="KW-1185">Reference proteome</keyword>
<evidence type="ECO:0000256" key="1">
    <source>
        <dbReference type="SAM" id="MobiDB-lite"/>
    </source>
</evidence>
<feature type="region of interest" description="Disordered" evidence="1">
    <location>
        <begin position="32"/>
        <end position="83"/>
    </location>
</feature>
<evidence type="ECO:0000313" key="2">
    <source>
        <dbReference type="EMBL" id="ORY18550.1"/>
    </source>
</evidence>
<organism evidence="2 3">
    <name type="scientific">Clohesyomyces aquaticus</name>
    <dbReference type="NCBI Taxonomy" id="1231657"/>
    <lineage>
        <taxon>Eukaryota</taxon>
        <taxon>Fungi</taxon>
        <taxon>Dikarya</taxon>
        <taxon>Ascomycota</taxon>
        <taxon>Pezizomycotina</taxon>
        <taxon>Dothideomycetes</taxon>
        <taxon>Pleosporomycetidae</taxon>
        <taxon>Pleosporales</taxon>
        <taxon>Lindgomycetaceae</taxon>
        <taxon>Clohesyomyces</taxon>
    </lineage>
</organism>
<protein>
    <submittedName>
        <fullName evidence="2">Uncharacterized protein</fullName>
    </submittedName>
</protein>
<dbReference type="Proteomes" id="UP000193144">
    <property type="component" value="Unassembled WGS sequence"/>
</dbReference>
<sequence length="119" mass="12584">MSTSAPRYHIPFPKTFLSLNAKPSKLPSTGMSIVTAPTIEPPTHNFLSNKPAARHFSMSSTTSTASTASSVSEPSSPASKAVDAAQMNGVPAFRNWLTLNAKFNGPTTGMSTDITSRQK</sequence>
<comment type="caution">
    <text evidence="2">The sequence shown here is derived from an EMBL/GenBank/DDBJ whole genome shotgun (WGS) entry which is preliminary data.</text>
</comment>
<dbReference type="OrthoDB" id="3797248at2759"/>
<feature type="compositionally biased region" description="Low complexity" evidence="1">
    <location>
        <begin position="57"/>
        <end position="81"/>
    </location>
</feature>
<accession>A0A1Y2A8C3</accession>